<dbReference type="PANTHER" id="PTHR36503:SF1">
    <property type="entry name" value="BLR2520 PROTEIN"/>
    <property type="match status" value="1"/>
</dbReference>
<dbReference type="Pfam" id="PF00903">
    <property type="entry name" value="Glyoxalase"/>
    <property type="match status" value="1"/>
</dbReference>
<comment type="caution">
    <text evidence="2">The sequence shown here is derived from an EMBL/GenBank/DDBJ whole genome shotgun (WGS) entry which is preliminary data.</text>
</comment>
<proteinExistence type="predicted"/>
<dbReference type="Proteomes" id="UP000252517">
    <property type="component" value="Unassembled WGS sequence"/>
</dbReference>
<dbReference type="InterPro" id="IPR037523">
    <property type="entry name" value="VOC_core"/>
</dbReference>
<name>A0A367WMD2_9PROT</name>
<accession>A0A367WMD2</accession>
<evidence type="ECO:0000313" key="2">
    <source>
        <dbReference type="EMBL" id="RCK42567.1"/>
    </source>
</evidence>
<dbReference type="AlphaFoldDB" id="A0A367WMD2"/>
<evidence type="ECO:0000259" key="1">
    <source>
        <dbReference type="PROSITE" id="PS51819"/>
    </source>
</evidence>
<dbReference type="PROSITE" id="PS51819">
    <property type="entry name" value="VOC"/>
    <property type="match status" value="1"/>
</dbReference>
<dbReference type="Gene3D" id="3.30.720.120">
    <property type="match status" value="1"/>
</dbReference>
<dbReference type="InterPro" id="IPR029068">
    <property type="entry name" value="Glyas_Bleomycin-R_OHBP_Dase"/>
</dbReference>
<evidence type="ECO:0000313" key="3">
    <source>
        <dbReference type="Proteomes" id="UP000252517"/>
    </source>
</evidence>
<feature type="domain" description="VOC" evidence="1">
    <location>
        <begin position="3"/>
        <end position="122"/>
    </location>
</feature>
<sequence>MLQPSYVLLYVASAPRSAAFYQDILDCEPVESAATFALFVTEKGHRFGLWGRDGVEPAVAPDVQAGCGEVGFPVESRAVVDGLYARWREKGLVILQSPTEMDFGYTFVAADPDGHRLRIFSPAI</sequence>
<dbReference type="PANTHER" id="PTHR36503">
    <property type="entry name" value="BLR2520 PROTEIN"/>
    <property type="match status" value="1"/>
</dbReference>
<reference evidence="2 3" key="1">
    <citation type="submission" date="2014-07" db="EMBL/GenBank/DDBJ databases">
        <title>Draft genome sequence of Thalassospira profundimaris S25-3-2.</title>
        <authorList>
            <person name="Lai Q."/>
            <person name="Shao Z."/>
        </authorList>
    </citation>
    <scope>NUCLEOTIDE SEQUENCE [LARGE SCALE GENOMIC DNA]</scope>
    <source>
        <strain evidence="2 3">S25-3-2</strain>
    </source>
</reference>
<gene>
    <name evidence="2" type="ORF">TH25_22570</name>
</gene>
<dbReference type="OrthoDB" id="9806945at2"/>
<dbReference type="RefSeq" id="WP_114090366.1">
    <property type="nucleotide sequence ID" value="NZ_JPWH01000029.1"/>
</dbReference>
<dbReference type="SUPFAM" id="SSF54593">
    <property type="entry name" value="Glyoxalase/Bleomycin resistance protein/Dihydroxybiphenyl dioxygenase"/>
    <property type="match status" value="1"/>
</dbReference>
<dbReference type="InterPro" id="IPR026275">
    <property type="entry name" value="Glyoxalase/dOase/EhpR"/>
</dbReference>
<protein>
    <submittedName>
        <fullName evidence="2">Drug:proton antiporter</fullName>
    </submittedName>
</protein>
<dbReference type="PIRSF" id="PIRSF039020">
    <property type="entry name" value="EhpR"/>
    <property type="match status" value="1"/>
</dbReference>
<dbReference type="EMBL" id="JPWH01000029">
    <property type="protein sequence ID" value="RCK42567.1"/>
    <property type="molecule type" value="Genomic_DNA"/>
</dbReference>
<organism evidence="2 3">
    <name type="scientific">Thalassospira profundimaris</name>
    <dbReference type="NCBI Taxonomy" id="502049"/>
    <lineage>
        <taxon>Bacteria</taxon>
        <taxon>Pseudomonadati</taxon>
        <taxon>Pseudomonadota</taxon>
        <taxon>Alphaproteobacteria</taxon>
        <taxon>Rhodospirillales</taxon>
        <taxon>Thalassospiraceae</taxon>
        <taxon>Thalassospira</taxon>
    </lineage>
</organism>
<dbReference type="InterPro" id="IPR004360">
    <property type="entry name" value="Glyas_Fos-R_dOase_dom"/>
</dbReference>
<dbReference type="Gene3D" id="3.30.720.110">
    <property type="match status" value="1"/>
</dbReference>